<accession>A0A0R2MZQ1</accession>
<evidence type="ECO:0000313" key="2">
    <source>
        <dbReference type="Proteomes" id="UP000050969"/>
    </source>
</evidence>
<dbReference type="AlphaFoldDB" id="A0A0R2MZQ1"/>
<dbReference type="Proteomes" id="UP000050969">
    <property type="component" value="Unassembled WGS sequence"/>
</dbReference>
<organism evidence="1 2">
    <name type="scientific">Lacticaseibacillus saniviri JCM 17471 = DSM 24301</name>
    <dbReference type="NCBI Taxonomy" id="1293598"/>
    <lineage>
        <taxon>Bacteria</taxon>
        <taxon>Bacillati</taxon>
        <taxon>Bacillota</taxon>
        <taxon>Bacilli</taxon>
        <taxon>Lactobacillales</taxon>
        <taxon>Lactobacillaceae</taxon>
        <taxon>Lacticaseibacillus</taxon>
    </lineage>
</organism>
<name>A0A0R2MZQ1_9LACO</name>
<comment type="caution">
    <text evidence="1">The sequence shown here is derived from an EMBL/GenBank/DDBJ whole genome shotgun (WGS) entry which is preliminary data.</text>
</comment>
<sequence>MMKLIENPIRLNASLHKMIPNTVRHLYGSRAIKFFTTYTLGAVHVYYIDAFSQIDIVMTNDSRRITDDQINFVIEKLMPDVARTDIEINQAAKAEIESETHKKLKRFKDLVIIEHKID</sequence>
<reference evidence="1 2" key="1">
    <citation type="journal article" date="2015" name="Genome Announc.">
        <title>Expanding the biotechnology potential of lactobacilli through comparative genomics of 213 strains and associated genera.</title>
        <authorList>
            <person name="Sun Z."/>
            <person name="Harris H.M."/>
            <person name="McCann A."/>
            <person name="Guo C."/>
            <person name="Argimon S."/>
            <person name="Zhang W."/>
            <person name="Yang X."/>
            <person name="Jeffery I.B."/>
            <person name="Cooney J.C."/>
            <person name="Kagawa T.F."/>
            <person name="Liu W."/>
            <person name="Song Y."/>
            <person name="Salvetti E."/>
            <person name="Wrobel A."/>
            <person name="Rasinkangas P."/>
            <person name="Parkhill J."/>
            <person name="Rea M.C."/>
            <person name="O'Sullivan O."/>
            <person name="Ritari J."/>
            <person name="Douillard F.P."/>
            <person name="Paul Ross R."/>
            <person name="Yang R."/>
            <person name="Briner A.E."/>
            <person name="Felis G.E."/>
            <person name="de Vos W.M."/>
            <person name="Barrangou R."/>
            <person name="Klaenhammer T.R."/>
            <person name="Caufield P.W."/>
            <person name="Cui Y."/>
            <person name="Zhang H."/>
            <person name="O'Toole P.W."/>
        </authorList>
    </citation>
    <scope>NUCLEOTIDE SEQUENCE [LARGE SCALE GENOMIC DNA]</scope>
    <source>
        <strain evidence="1 2">DSM 24301</strain>
    </source>
</reference>
<dbReference type="Gene3D" id="3.40.1720.10">
    <property type="entry name" value="Streptococcus thermophilus LMG 18311 protein like"/>
    <property type="match status" value="1"/>
</dbReference>
<evidence type="ECO:0008006" key="3">
    <source>
        <dbReference type="Google" id="ProtNLM"/>
    </source>
</evidence>
<keyword evidence="2" id="KW-1185">Reference proteome</keyword>
<dbReference type="STRING" id="1293598.IV56_GL001781"/>
<evidence type="ECO:0000313" key="1">
    <source>
        <dbReference type="EMBL" id="KRO17986.1"/>
    </source>
</evidence>
<dbReference type="EMBL" id="JQCE01000006">
    <property type="protein sequence ID" value="KRO17986.1"/>
    <property type="molecule type" value="Genomic_DNA"/>
</dbReference>
<gene>
    <name evidence="1" type="ORF">IV56_GL001781</name>
</gene>
<dbReference type="PATRIC" id="fig|1293598.4.peg.1855"/>
<dbReference type="Pfam" id="PF08860">
    <property type="entry name" value="DUF1827"/>
    <property type="match status" value="1"/>
</dbReference>
<proteinExistence type="predicted"/>
<dbReference type="InterPro" id="IPR014959">
    <property type="entry name" value="DUF1827"/>
</dbReference>
<protein>
    <recommendedName>
        <fullName evidence="3">DUF1827 domain-containing protein</fullName>
    </recommendedName>
</protein>
<dbReference type="InterPro" id="IPR038226">
    <property type="entry name" value="LMG18311-like_sf"/>
</dbReference>